<organism evidence="1 2">
    <name type="scientific">Roseobacter sinensis</name>
    <dbReference type="NCBI Taxonomy" id="2931391"/>
    <lineage>
        <taxon>Bacteria</taxon>
        <taxon>Pseudomonadati</taxon>
        <taxon>Pseudomonadota</taxon>
        <taxon>Alphaproteobacteria</taxon>
        <taxon>Rhodobacterales</taxon>
        <taxon>Roseobacteraceae</taxon>
        <taxon>Roseobacter</taxon>
    </lineage>
</organism>
<comment type="caution">
    <text evidence="1">The sequence shown here is derived from an EMBL/GenBank/DDBJ whole genome shotgun (WGS) entry which is preliminary data.</text>
</comment>
<evidence type="ECO:0000313" key="1">
    <source>
        <dbReference type="EMBL" id="MCV3274408.1"/>
    </source>
</evidence>
<dbReference type="RefSeq" id="WP_263846611.1">
    <property type="nucleotide sequence ID" value="NZ_JALIEB010000045.1"/>
</dbReference>
<protein>
    <submittedName>
        <fullName evidence="1">Uncharacterized protein</fullName>
    </submittedName>
</protein>
<proteinExistence type="predicted"/>
<keyword evidence="2" id="KW-1185">Reference proteome</keyword>
<feature type="non-terminal residue" evidence="1">
    <location>
        <position position="140"/>
    </location>
</feature>
<reference evidence="1 2" key="1">
    <citation type="submission" date="2022-04" db="EMBL/GenBank/DDBJ databases">
        <title>Roseobacter sp. WL0113 is a bacterium isolated from neritic sediment.</title>
        <authorList>
            <person name="Wang L."/>
            <person name="He W."/>
            <person name="Zhang D.-F."/>
        </authorList>
    </citation>
    <scope>NUCLEOTIDE SEQUENCE [LARGE SCALE GENOMIC DNA]</scope>
    <source>
        <strain evidence="1 2">WL0113</strain>
    </source>
</reference>
<dbReference type="EMBL" id="JALIEB010000045">
    <property type="protein sequence ID" value="MCV3274408.1"/>
    <property type="molecule type" value="Genomic_DNA"/>
</dbReference>
<name>A0ABT3BLG2_9RHOB</name>
<gene>
    <name evidence="1" type="ORF">MUB52_23515</name>
</gene>
<sequence length="140" mass="15397">MTLTSQQLDILDQHAKAGDRVAYYEALDSFGDIYGRLALGVVLNDTVAGSSANRYFLTIAGEEGQSISGNQFTRISLELMQADNQVRQANSGTANIDQIQQYHRDVFNDIAGVSVSFPLRTGPLKWSPKGDIEWRGSDIQ</sequence>
<evidence type="ECO:0000313" key="2">
    <source>
        <dbReference type="Proteomes" id="UP001208690"/>
    </source>
</evidence>
<accession>A0ABT3BLG2</accession>
<dbReference type="Proteomes" id="UP001208690">
    <property type="component" value="Unassembled WGS sequence"/>
</dbReference>